<evidence type="ECO:0000256" key="6">
    <source>
        <dbReference type="ARBA" id="ARBA00023315"/>
    </source>
</evidence>
<proteinExistence type="inferred from homology"/>
<comment type="catalytic activity">
    <reaction evidence="7">
        <text>L-cysteinyl-[protein] + hexadecanoyl-CoA = S-hexadecanoyl-L-cysteinyl-[protein] + CoA</text>
        <dbReference type="Rhea" id="RHEA:36683"/>
        <dbReference type="Rhea" id="RHEA-COMP:10131"/>
        <dbReference type="Rhea" id="RHEA-COMP:11032"/>
        <dbReference type="ChEBI" id="CHEBI:29950"/>
        <dbReference type="ChEBI" id="CHEBI:57287"/>
        <dbReference type="ChEBI" id="CHEBI:57379"/>
        <dbReference type="ChEBI" id="CHEBI:74151"/>
        <dbReference type="EC" id="2.3.1.225"/>
    </reaction>
</comment>
<evidence type="ECO:0000256" key="4">
    <source>
        <dbReference type="ARBA" id="ARBA00022989"/>
    </source>
</evidence>
<dbReference type="Proteomes" id="UP000242188">
    <property type="component" value="Unassembled WGS sequence"/>
</dbReference>
<dbReference type="AlphaFoldDB" id="A0A210QD05"/>
<feature type="transmembrane region" description="Helical" evidence="7">
    <location>
        <begin position="198"/>
        <end position="220"/>
    </location>
</feature>
<dbReference type="PANTHER" id="PTHR12246">
    <property type="entry name" value="PALMITOYLTRANSFERASE ZDHHC16"/>
    <property type="match status" value="1"/>
</dbReference>
<protein>
    <recommendedName>
        <fullName evidence="7">Palmitoyltransferase</fullName>
        <ecNumber evidence="7">2.3.1.225</ecNumber>
    </recommendedName>
</protein>
<dbReference type="OrthoDB" id="302728at2759"/>
<dbReference type="InterPro" id="IPR039859">
    <property type="entry name" value="PFA4/ZDH16/20/ERF2-like"/>
</dbReference>
<keyword evidence="5 7" id="KW-0472">Membrane</keyword>
<evidence type="ECO:0000259" key="8">
    <source>
        <dbReference type="Pfam" id="PF01529"/>
    </source>
</evidence>
<feature type="transmembrane region" description="Helical" evidence="7">
    <location>
        <begin position="257"/>
        <end position="283"/>
    </location>
</feature>
<comment type="subcellular location">
    <subcellularLocation>
        <location evidence="1">Membrane</location>
        <topology evidence="1">Multi-pass membrane protein</topology>
    </subcellularLocation>
</comment>
<evidence type="ECO:0000256" key="5">
    <source>
        <dbReference type="ARBA" id="ARBA00023136"/>
    </source>
</evidence>
<keyword evidence="10" id="KW-1185">Reference proteome</keyword>
<feature type="transmembrane region" description="Helical" evidence="7">
    <location>
        <begin position="232"/>
        <end position="251"/>
    </location>
</feature>
<evidence type="ECO:0000313" key="10">
    <source>
        <dbReference type="Proteomes" id="UP000242188"/>
    </source>
</evidence>
<feature type="domain" description="Palmitoyltransferase DHHC" evidence="8">
    <location>
        <begin position="156"/>
        <end position="292"/>
    </location>
</feature>
<keyword evidence="6 7" id="KW-0012">Acyltransferase</keyword>
<dbReference type="EC" id="2.3.1.225" evidence="7"/>
<sequence>MYATMTAPVCSTSCVFTRLRSNTPFRFHFACACIWTWVEMELRERKADTLKEKLTNHYHKRNFQTDEKDASRYGQMFFWGMVFSLFFESQFFLVPKLYWGDTWSMVINTVLVWFTLFECTINWMGTYFGQNNFVTSEIKEEKFPGTAETPPGWINCPKCQVDAPPRSHHCRLCNRCVLKRDHHCFFTNSCVGFYNQRFFVMFCIYMVWGNLYSLFLQLSYTTQTIPILSWDGLAYIPMVGLAYMFMGYISLGELLLIVHSCFCFMCLCGGVFFLGWQLILACAGMTSYEAWKGIPWYQRTSLENVRSVFGSIWKIPFQLLFPFRVDQDGNGVEWIVRTKNVKYQ</sequence>
<dbReference type="PROSITE" id="PS50216">
    <property type="entry name" value="DHHC"/>
    <property type="match status" value="1"/>
</dbReference>
<dbReference type="GO" id="GO:0019706">
    <property type="term" value="F:protein-cysteine S-palmitoyltransferase activity"/>
    <property type="evidence" value="ECO:0007669"/>
    <property type="project" value="UniProtKB-EC"/>
</dbReference>
<dbReference type="EMBL" id="NEDP02004132">
    <property type="protein sequence ID" value="OWF46592.1"/>
    <property type="molecule type" value="Genomic_DNA"/>
</dbReference>
<dbReference type="Pfam" id="PF01529">
    <property type="entry name" value="DHHC"/>
    <property type="match status" value="1"/>
</dbReference>
<evidence type="ECO:0000256" key="7">
    <source>
        <dbReference type="RuleBase" id="RU079119"/>
    </source>
</evidence>
<keyword evidence="4 7" id="KW-1133">Transmembrane helix</keyword>
<gene>
    <name evidence="9" type="ORF">KP79_PYT10344</name>
</gene>
<feature type="transmembrane region" description="Helical" evidence="7">
    <location>
        <begin position="76"/>
        <end position="94"/>
    </location>
</feature>
<evidence type="ECO:0000256" key="3">
    <source>
        <dbReference type="ARBA" id="ARBA00022692"/>
    </source>
</evidence>
<comment type="domain">
    <text evidence="7">The DHHC domain is required for palmitoyltransferase activity.</text>
</comment>
<reference evidence="9 10" key="1">
    <citation type="journal article" date="2017" name="Nat. Ecol. Evol.">
        <title>Scallop genome provides insights into evolution of bilaterian karyotype and development.</title>
        <authorList>
            <person name="Wang S."/>
            <person name="Zhang J."/>
            <person name="Jiao W."/>
            <person name="Li J."/>
            <person name="Xun X."/>
            <person name="Sun Y."/>
            <person name="Guo X."/>
            <person name="Huan P."/>
            <person name="Dong B."/>
            <person name="Zhang L."/>
            <person name="Hu X."/>
            <person name="Sun X."/>
            <person name="Wang J."/>
            <person name="Zhao C."/>
            <person name="Wang Y."/>
            <person name="Wang D."/>
            <person name="Huang X."/>
            <person name="Wang R."/>
            <person name="Lv J."/>
            <person name="Li Y."/>
            <person name="Zhang Z."/>
            <person name="Liu B."/>
            <person name="Lu W."/>
            <person name="Hui Y."/>
            <person name="Liang J."/>
            <person name="Zhou Z."/>
            <person name="Hou R."/>
            <person name="Li X."/>
            <person name="Liu Y."/>
            <person name="Li H."/>
            <person name="Ning X."/>
            <person name="Lin Y."/>
            <person name="Zhao L."/>
            <person name="Xing Q."/>
            <person name="Dou J."/>
            <person name="Li Y."/>
            <person name="Mao J."/>
            <person name="Guo H."/>
            <person name="Dou H."/>
            <person name="Li T."/>
            <person name="Mu C."/>
            <person name="Jiang W."/>
            <person name="Fu Q."/>
            <person name="Fu X."/>
            <person name="Miao Y."/>
            <person name="Liu J."/>
            <person name="Yu Q."/>
            <person name="Li R."/>
            <person name="Liao H."/>
            <person name="Li X."/>
            <person name="Kong Y."/>
            <person name="Jiang Z."/>
            <person name="Chourrout D."/>
            <person name="Li R."/>
            <person name="Bao Z."/>
        </authorList>
    </citation>
    <scope>NUCLEOTIDE SEQUENCE [LARGE SCALE GENOMIC DNA]</scope>
    <source>
        <strain evidence="9 10">PY_sf001</strain>
    </source>
</reference>
<evidence type="ECO:0000256" key="1">
    <source>
        <dbReference type="ARBA" id="ARBA00004141"/>
    </source>
</evidence>
<dbReference type="GO" id="GO:0016020">
    <property type="term" value="C:membrane"/>
    <property type="evidence" value="ECO:0007669"/>
    <property type="project" value="UniProtKB-SubCell"/>
</dbReference>
<dbReference type="InterPro" id="IPR001594">
    <property type="entry name" value="Palmitoyltrfase_DHHC"/>
</dbReference>
<comment type="similarity">
    <text evidence="7">Belongs to the DHHC palmitoyltransferase family.</text>
</comment>
<evidence type="ECO:0000256" key="2">
    <source>
        <dbReference type="ARBA" id="ARBA00022679"/>
    </source>
</evidence>
<accession>A0A210QD05</accession>
<evidence type="ECO:0000313" key="9">
    <source>
        <dbReference type="EMBL" id="OWF46592.1"/>
    </source>
</evidence>
<comment type="caution">
    <text evidence="9">The sequence shown here is derived from an EMBL/GenBank/DDBJ whole genome shotgun (WGS) entry which is preliminary data.</text>
</comment>
<keyword evidence="2 7" id="KW-0808">Transferase</keyword>
<name>A0A210QD05_MIZYE</name>
<keyword evidence="3 7" id="KW-0812">Transmembrane</keyword>
<feature type="transmembrane region" description="Helical" evidence="7">
    <location>
        <begin position="106"/>
        <end position="125"/>
    </location>
</feature>
<organism evidence="9 10">
    <name type="scientific">Mizuhopecten yessoensis</name>
    <name type="common">Japanese scallop</name>
    <name type="synonym">Patinopecten yessoensis</name>
    <dbReference type="NCBI Taxonomy" id="6573"/>
    <lineage>
        <taxon>Eukaryota</taxon>
        <taxon>Metazoa</taxon>
        <taxon>Spiralia</taxon>
        <taxon>Lophotrochozoa</taxon>
        <taxon>Mollusca</taxon>
        <taxon>Bivalvia</taxon>
        <taxon>Autobranchia</taxon>
        <taxon>Pteriomorphia</taxon>
        <taxon>Pectinida</taxon>
        <taxon>Pectinoidea</taxon>
        <taxon>Pectinidae</taxon>
        <taxon>Mizuhopecten</taxon>
    </lineage>
</organism>